<feature type="transmembrane region" description="Helical" evidence="5">
    <location>
        <begin position="7"/>
        <end position="25"/>
    </location>
</feature>
<proteinExistence type="predicted"/>
<dbReference type="EMBL" id="MSCH01000003">
    <property type="protein sequence ID" value="PQJ53870.1"/>
    <property type="molecule type" value="Genomic_DNA"/>
</dbReference>
<evidence type="ECO:0000313" key="6">
    <source>
        <dbReference type="EMBL" id="PQJ53870.1"/>
    </source>
</evidence>
<name>A0A2S7UX70_9GAMM</name>
<evidence type="ECO:0000256" key="2">
    <source>
        <dbReference type="ARBA" id="ARBA00022692"/>
    </source>
</evidence>
<organism evidence="6 7">
    <name type="scientific">Psychrosphaera saromensis</name>
    <dbReference type="NCBI Taxonomy" id="716813"/>
    <lineage>
        <taxon>Bacteria</taxon>
        <taxon>Pseudomonadati</taxon>
        <taxon>Pseudomonadota</taxon>
        <taxon>Gammaproteobacteria</taxon>
        <taxon>Alteromonadales</taxon>
        <taxon>Pseudoalteromonadaceae</taxon>
        <taxon>Psychrosphaera</taxon>
    </lineage>
</organism>
<keyword evidence="2 5" id="KW-0812">Transmembrane</keyword>
<keyword evidence="7" id="KW-1185">Reference proteome</keyword>
<dbReference type="OrthoDB" id="9810601at2"/>
<keyword evidence="3 5" id="KW-1133">Transmembrane helix</keyword>
<dbReference type="RefSeq" id="WP_105052370.1">
    <property type="nucleotide sequence ID" value="NZ_BMYG01000002.1"/>
</dbReference>
<dbReference type="PANTHER" id="PTHR36926:SF1">
    <property type="entry name" value="COLICIN V PRODUCTION PROTEIN"/>
    <property type="match status" value="1"/>
</dbReference>
<comment type="subcellular location">
    <subcellularLocation>
        <location evidence="1">Membrane</location>
        <topology evidence="1">Multi-pass membrane protein</topology>
    </subcellularLocation>
</comment>
<protein>
    <submittedName>
        <fullName evidence="6">Bacteriocin production protein</fullName>
    </submittedName>
</protein>
<dbReference type="GO" id="GO:0016020">
    <property type="term" value="C:membrane"/>
    <property type="evidence" value="ECO:0007669"/>
    <property type="project" value="UniProtKB-SubCell"/>
</dbReference>
<sequence length="163" mass="18036">MVWIDYAILAIIVISALVSLTRGFIKEAVSLAIWITGFFIASRFYADLAIYLTGIEKDLLRNGAAITILFVVTLILGAFINHLLSEIVHYTGLSGTDKMLGMVFGALRGVLIVAAVLLFLDTMTPSSGASWWKASILIPEFRFIVEWFFELLKENSSLLSTQN</sequence>
<evidence type="ECO:0000256" key="3">
    <source>
        <dbReference type="ARBA" id="ARBA00022989"/>
    </source>
</evidence>
<evidence type="ECO:0000256" key="1">
    <source>
        <dbReference type="ARBA" id="ARBA00004141"/>
    </source>
</evidence>
<dbReference type="AlphaFoldDB" id="A0A2S7UX70"/>
<dbReference type="GO" id="GO:0009403">
    <property type="term" value="P:toxin biosynthetic process"/>
    <property type="evidence" value="ECO:0007669"/>
    <property type="project" value="InterPro"/>
</dbReference>
<keyword evidence="4 5" id="KW-0472">Membrane</keyword>
<feature type="transmembrane region" description="Helical" evidence="5">
    <location>
        <begin position="59"/>
        <end position="80"/>
    </location>
</feature>
<feature type="transmembrane region" description="Helical" evidence="5">
    <location>
        <begin position="31"/>
        <end position="52"/>
    </location>
</feature>
<evidence type="ECO:0000256" key="5">
    <source>
        <dbReference type="SAM" id="Phobius"/>
    </source>
</evidence>
<gene>
    <name evidence="6" type="ORF">BTO11_09450</name>
</gene>
<evidence type="ECO:0000256" key="4">
    <source>
        <dbReference type="ARBA" id="ARBA00023136"/>
    </source>
</evidence>
<reference evidence="6 7" key="1">
    <citation type="submission" date="2016-12" db="EMBL/GenBank/DDBJ databases">
        <title>Diversity of luminous bacteria.</title>
        <authorList>
            <person name="Yoshizawa S."/>
            <person name="Kogure K."/>
        </authorList>
    </citation>
    <scope>NUCLEOTIDE SEQUENCE [LARGE SCALE GENOMIC DNA]</scope>
    <source>
        <strain evidence="6 7">SA4-48</strain>
    </source>
</reference>
<evidence type="ECO:0000313" key="7">
    <source>
        <dbReference type="Proteomes" id="UP000239007"/>
    </source>
</evidence>
<comment type="caution">
    <text evidence="6">The sequence shown here is derived from an EMBL/GenBank/DDBJ whole genome shotgun (WGS) entry which is preliminary data.</text>
</comment>
<dbReference type="PANTHER" id="PTHR36926">
    <property type="entry name" value="COLICIN V PRODUCTION PROTEIN"/>
    <property type="match status" value="1"/>
</dbReference>
<dbReference type="InterPro" id="IPR052719">
    <property type="entry name" value="CvpA-like"/>
</dbReference>
<dbReference type="InterPro" id="IPR003825">
    <property type="entry name" value="Colicin-V_CvpA"/>
</dbReference>
<feature type="transmembrane region" description="Helical" evidence="5">
    <location>
        <begin position="100"/>
        <end position="120"/>
    </location>
</feature>
<dbReference type="Pfam" id="PF02674">
    <property type="entry name" value="Colicin_V"/>
    <property type="match status" value="1"/>
</dbReference>
<dbReference type="Proteomes" id="UP000239007">
    <property type="component" value="Unassembled WGS sequence"/>
</dbReference>
<accession>A0A2S7UX70</accession>